<dbReference type="Pfam" id="PF19712">
    <property type="entry name" value="AGK_C"/>
    <property type="match status" value="1"/>
</dbReference>
<dbReference type="InterPro" id="IPR001206">
    <property type="entry name" value="Diacylglycerol_kinase_cat_dom"/>
</dbReference>
<gene>
    <name evidence="31" type="ORF">HOLleu_30092</name>
</gene>
<accession>A0A9Q1BJU3</accession>
<keyword evidence="8 31" id="KW-0418">Kinase</keyword>
<dbReference type="InterPro" id="IPR016064">
    <property type="entry name" value="NAD/diacylglycerol_kinase_sf"/>
</dbReference>
<keyword evidence="11" id="KW-0443">Lipid metabolism</keyword>
<keyword evidence="13" id="KW-0472">Membrane</keyword>
<comment type="pathway">
    <text evidence="4">Lipid metabolism; glycerolipid metabolism.</text>
</comment>
<keyword evidence="12" id="KW-0496">Mitochondrion</keyword>
<comment type="catalytic activity">
    <reaction evidence="19">
        <text>2-(5Z,8Z,11Z,14Z-eicosatetraenoyl)-glycerol + ATP = 2-(5Z,8Z,11Z,14Z-eicosatetraenoyl)-sn-glycero-3-phosphate + ADP + H(+)</text>
        <dbReference type="Rhea" id="RHEA:43316"/>
        <dbReference type="ChEBI" id="CHEBI:15378"/>
        <dbReference type="ChEBI" id="CHEBI:30616"/>
        <dbReference type="ChEBI" id="CHEBI:52392"/>
        <dbReference type="ChEBI" id="CHEBI:78209"/>
        <dbReference type="ChEBI" id="CHEBI:456216"/>
    </reaction>
    <physiologicalReaction direction="left-to-right" evidence="19">
        <dbReference type="Rhea" id="RHEA:43317"/>
    </physiologicalReaction>
</comment>
<comment type="cofactor">
    <cofactor evidence="1">
        <name>Mg(2+)</name>
        <dbReference type="ChEBI" id="CHEBI:18420"/>
    </cofactor>
</comment>
<evidence type="ECO:0000256" key="1">
    <source>
        <dbReference type="ARBA" id="ARBA00001946"/>
    </source>
</evidence>
<comment type="catalytic activity">
    <reaction evidence="17">
        <text>1-(9Z-octadecenoyl)-sn-glycerol + ATP = 1-(9Z-octadecenoyl)-sn-glycero-3-phosphate + ADP + H(+)</text>
        <dbReference type="Rhea" id="RHEA:41079"/>
        <dbReference type="ChEBI" id="CHEBI:15378"/>
        <dbReference type="ChEBI" id="CHEBI:30616"/>
        <dbReference type="ChEBI" id="CHEBI:74544"/>
        <dbReference type="ChEBI" id="CHEBI:75757"/>
        <dbReference type="ChEBI" id="CHEBI:456216"/>
    </reaction>
    <physiologicalReaction direction="left-to-right" evidence="17">
        <dbReference type="Rhea" id="RHEA:41080"/>
    </physiologicalReaction>
</comment>
<dbReference type="AlphaFoldDB" id="A0A9Q1BJU3"/>
<evidence type="ECO:0000256" key="10">
    <source>
        <dbReference type="ARBA" id="ARBA00022840"/>
    </source>
</evidence>
<evidence type="ECO:0000259" key="30">
    <source>
        <dbReference type="PROSITE" id="PS50146"/>
    </source>
</evidence>
<evidence type="ECO:0000256" key="22">
    <source>
        <dbReference type="ARBA" id="ARBA00026096"/>
    </source>
</evidence>
<comment type="caution">
    <text evidence="31">The sequence shown here is derived from an EMBL/GenBank/DDBJ whole genome shotgun (WGS) entry which is preliminary data.</text>
</comment>
<evidence type="ECO:0000256" key="4">
    <source>
        <dbReference type="ARBA" id="ARBA00005175"/>
    </source>
</evidence>
<dbReference type="GO" id="GO:0005524">
    <property type="term" value="F:ATP binding"/>
    <property type="evidence" value="ECO:0007669"/>
    <property type="project" value="UniProtKB-KW"/>
</dbReference>
<name>A0A9Q1BJU3_HOLLE</name>
<evidence type="ECO:0000256" key="2">
    <source>
        <dbReference type="ARBA" id="ARBA00004569"/>
    </source>
</evidence>
<dbReference type="OrthoDB" id="9979394at2759"/>
<dbReference type="Gene3D" id="3.40.50.10330">
    <property type="entry name" value="Probable inorganic polyphosphate/atp-NAD kinase, domain 1"/>
    <property type="match status" value="1"/>
</dbReference>
<dbReference type="GO" id="GO:0015031">
    <property type="term" value="P:protein transport"/>
    <property type="evidence" value="ECO:0007669"/>
    <property type="project" value="UniProtKB-KW"/>
</dbReference>
<evidence type="ECO:0000256" key="17">
    <source>
        <dbReference type="ARBA" id="ARBA00024505"/>
    </source>
</evidence>
<keyword evidence="10" id="KW-0067">ATP-binding</keyword>
<proteinExistence type="inferred from homology"/>
<evidence type="ECO:0000313" key="32">
    <source>
        <dbReference type="Proteomes" id="UP001152320"/>
    </source>
</evidence>
<comment type="catalytic activity">
    <reaction evidence="28">
        <text>a monoacylglycerol + ATP = a monoacyl-sn-glycero-3-phosphate + ADP + H(+)</text>
        <dbReference type="Rhea" id="RHEA:19293"/>
        <dbReference type="ChEBI" id="CHEBI:15378"/>
        <dbReference type="ChEBI" id="CHEBI:17408"/>
        <dbReference type="ChEBI" id="CHEBI:30616"/>
        <dbReference type="ChEBI" id="CHEBI:77589"/>
        <dbReference type="ChEBI" id="CHEBI:456216"/>
        <dbReference type="EC" id="2.7.1.94"/>
    </reaction>
    <physiologicalReaction direction="left-to-right" evidence="28">
        <dbReference type="Rhea" id="RHEA:19294"/>
    </physiologicalReaction>
</comment>
<dbReference type="PANTHER" id="PTHR12358">
    <property type="entry name" value="SPHINGOSINE KINASE"/>
    <property type="match status" value="1"/>
</dbReference>
<comment type="similarity">
    <text evidence="21">Belongs to the AGK family.</text>
</comment>
<dbReference type="GO" id="GO:0004143">
    <property type="term" value="F:ATP-dependent diacylglycerol kinase activity"/>
    <property type="evidence" value="ECO:0007669"/>
    <property type="project" value="UniProtKB-EC"/>
</dbReference>
<evidence type="ECO:0000256" key="25">
    <source>
        <dbReference type="ARBA" id="ARBA00030553"/>
    </source>
</evidence>
<comment type="catalytic activity">
    <reaction evidence="16">
        <text>1-(5Z,8Z,11Z,14Z-eicosatetraenoyl)-sn-glycerol + ATP = 1-(5Z,8Z,11Z,14Z-eicosatetraenoyl)-sn-glycero-3-phosphate + ADP + H(+)</text>
        <dbReference type="Rhea" id="RHEA:43328"/>
        <dbReference type="ChEBI" id="CHEBI:15378"/>
        <dbReference type="ChEBI" id="CHEBI:30616"/>
        <dbReference type="ChEBI" id="CHEBI:34071"/>
        <dbReference type="ChEBI" id="CHEBI:74938"/>
        <dbReference type="ChEBI" id="CHEBI:456216"/>
    </reaction>
    <physiologicalReaction direction="left-to-right" evidence="16">
        <dbReference type="Rhea" id="RHEA:43329"/>
    </physiologicalReaction>
</comment>
<evidence type="ECO:0000256" key="27">
    <source>
        <dbReference type="ARBA" id="ARBA00048034"/>
    </source>
</evidence>
<evidence type="ECO:0000256" key="8">
    <source>
        <dbReference type="ARBA" id="ARBA00022777"/>
    </source>
</evidence>
<dbReference type="GO" id="GO:0047620">
    <property type="term" value="F:acylglycerol kinase activity"/>
    <property type="evidence" value="ECO:0007669"/>
    <property type="project" value="UniProtKB-EC"/>
</dbReference>
<comment type="subcellular location">
    <subcellularLocation>
        <location evidence="3">Mitochondrion inner membrane</location>
        <topology evidence="3">Peripheral membrane protein</topology>
    </subcellularLocation>
    <subcellularLocation>
        <location evidence="2">Mitochondrion intermembrane space</location>
    </subcellularLocation>
</comment>
<sequence length="434" mass="48634">MAAVVKSLKTLRNHWKKSTFAVVAGSYGVYYLNNRHKENLIRREYCELARNYGQQPIHATAKVKKVTVFLNPAARHGKASKLFQKNAAPILHLAGVNVEIIQSQREGHVKDLVEGLSATDIIVVVGGDGTLAELVTGLLRREDEDNVSRKWPIGVIPVGTTNTLARYLYEGSQNEVRWMCNAAMAIVKGLTIPIDVMAIKDADGRTTYAVNHLRWGPLDDAKEKQTKYWYFGPLKQRMAVLFHTLSQNWPPSNTAKLSYGGPKDIPEPPIPPVEPSIWTKIYWRLFGKPEVKIKEEEEDTASTEPKTNKDVTSMEIIIQTNQLQEIEGKKFLSLLTGPEHLSRGDFIKEGWQRLSSNIINVESSGISFERESIGDVDIAPKLTEDKTAWFTIDSERFEAGPVSITLLPNKLNFFGEPHSAISNSFNSLASETHR</sequence>
<comment type="catalytic activity">
    <reaction evidence="18">
        <text>a 1-acyl-sn-glycerol + ATP = a 1-acyl-sn-glycero-3-phosphate + ADP + H(+)</text>
        <dbReference type="Rhea" id="RHEA:33747"/>
        <dbReference type="ChEBI" id="CHEBI:15378"/>
        <dbReference type="ChEBI" id="CHEBI:30616"/>
        <dbReference type="ChEBI" id="CHEBI:57970"/>
        <dbReference type="ChEBI" id="CHEBI:64683"/>
        <dbReference type="ChEBI" id="CHEBI:456216"/>
    </reaction>
    <physiologicalReaction direction="left-to-right" evidence="18">
        <dbReference type="Rhea" id="RHEA:33748"/>
    </physiologicalReaction>
</comment>
<comment type="catalytic activity">
    <reaction evidence="27">
        <text>an N-acylsphing-4-enine + ATP = an N-acylsphing-4-enine 1-phosphate + ADP + H(+)</text>
        <dbReference type="Rhea" id="RHEA:17929"/>
        <dbReference type="ChEBI" id="CHEBI:15378"/>
        <dbReference type="ChEBI" id="CHEBI:30616"/>
        <dbReference type="ChEBI" id="CHEBI:52639"/>
        <dbReference type="ChEBI" id="CHEBI:57674"/>
        <dbReference type="ChEBI" id="CHEBI:456216"/>
        <dbReference type="EC" id="2.7.1.138"/>
    </reaction>
    <physiologicalReaction direction="left-to-right" evidence="27">
        <dbReference type="Rhea" id="RHEA:17930"/>
    </physiologicalReaction>
</comment>
<dbReference type="InterPro" id="IPR050187">
    <property type="entry name" value="Lipid_Phosphate_FormReg"/>
</dbReference>
<evidence type="ECO:0000256" key="6">
    <source>
        <dbReference type="ARBA" id="ARBA00022679"/>
    </source>
</evidence>
<comment type="catalytic activity">
    <reaction evidence="14">
        <text>1,2-di-(9Z-octadecenoyl)-sn-glycerol + ATP = 1,2-di-(9Z-octadecenoyl)-sn-glycero-3-phosphate + ADP + H(+)</text>
        <dbReference type="Rhea" id="RHEA:40327"/>
        <dbReference type="ChEBI" id="CHEBI:15378"/>
        <dbReference type="ChEBI" id="CHEBI:30616"/>
        <dbReference type="ChEBI" id="CHEBI:52333"/>
        <dbReference type="ChEBI" id="CHEBI:74546"/>
        <dbReference type="ChEBI" id="CHEBI:456216"/>
    </reaction>
    <physiologicalReaction direction="left-to-right" evidence="14">
        <dbReference type="Rhea" id="RHEA:40328"/>
    </physiologicalReaction>
</comment>
<feature type="domain" description="DAGKc" evidence="30">
    <location>
        <begin position="61"/>
        <end position="203"/>
    </location>
</feature>
<evidence type="ECO:0000256" key="14">
    <source>
        <dbReference type="ARBA" id="ARBA00023371"/>
    </source>
</evidence>
<dbReference type="EC" id="2.7.1.138" evidence="22"/>
<dbReference type="Pfam" id="PF00781">
    <property type="entry name" value="DAGK_cat"/>
    <property type="match status" value="1"/>
</dbReference>
<evidence type="ECO:0000256" key="29">
    <source>
        <dbReference type="ARBA" id="ARBA00048876"/>
    </source>
</evidence>
<evidence type="ECO:0000256" key="5">
    <source>
        <dbReference type="ARBA" id="ARBA00012133"/>
    </source>
</evidence>
<dbReference type="PANTHER" id="PTHR12358:SF31">
    <property type="entry name" value="ACYLGLYCEROL KINASE, MITOCHONDRIAL"/>
    <property type="match status" value="1"/>
</dbReference>
<organism evidence="31 32">
    <name type="scientific">Holothuria leucospilota</name>
    <name type="common">Black long sea cucumber</name>
    <name type="synonym">Mertensiothuria leucospilota</name>
    <dbReference type="NCBI Taxonomy" id="206669"/>
    <lineage>
        <taxon>Eukaryota</taxon>
        <taxon>Metazoa</taxon>
        <taxon>Echinodermata</taxon>
        <taxon>Eleutherozoa</taxon>
        <taxon>Echinozoa</taxon>
        <taxon>Holothuroidea</taxon>
        <taxon>Aspidochirotacea</taxon>
        <taxon>Aspidochirotida</taxon>
        <taxon>Holothuriidae</taxon>
        <taxon>Holothuria</taxon>
    </lineage>
</organism>
<comment type="catalytic activity">
    <reaction evidence="26">
        <text>a 2-acylglycerol + ATP = a 2-acyl-sn-glycerol 3-phosphate + ADP + H(+)</text>
        <dbReference type="Rhea" id="RHEA:39847"/>
        <dbReference type="ChEBI" id="CHEBI:15378"/>
        <dbReference type="ChEBI" id="CHEBI:17389"/>
        <dbReference type="ChEBI" id="CHEBI:30616"/>
        <dbReference type="ChEBI" id="CHEBI:64982"/>
        <dbReference type="ChEBI" id="CHEBI:456216"/>
    </reaction>
    <physiologicalReaction direction="left-to-right" evidence="26">
        <dbReference type="Rhea" id="RHEA:39848"/>
    </physiologicalReaction>
</comment>
<reference evidence="31" key="1">
    <citation type="submission" date="2021-10" db="EMBL/GenBank/DDBJ databases">
        <title>Tropical sea cucumber genome reveals ecological adaptation and Cuvierian tubules defense mechanism.</title>
        <authorList>
            <person name="Chen T."/>
        </authorList>
    </citation>
    <scope>NUCLEOTIDE SEQUENCE</scope>
    <source>
        <strain evidence="31">Nanhai2018</strain>
        <tissue evidence="31">Muscle</tissue>
    </source>
</reference>
<keyword evidence="7" id="KW-0547">Nucleotide-binding</keyword>
<keyword evidence="32" id="KW-1185">Reference proteome</keyword>
<evidence type="ECO:0000256" key="3">
    <source>
        <dbReference type="ARBA" id="ARBA00004637"/>
    </source>
</evidence>
<dbReference type="GO" id="GO:0005743">
    <property type="term" value="C:mitochondrial inner membrane"/>
    <property type="evidence" value="ECO:0007669"/>
    <property type="project" value="UniProtKB-SubCell"/>
</dbReference>
<evidence type="ECO:0000256" key="24">
    <source>
        <dbReference type="ARBA" id="ARBA00026142"/>
    </source>
</evidence>
<comment type="catalytic activity">
    <reaction evidence="20">
        <text>1-hexadecanoyl-sn-glycerol + ATP = 1-hexadecanoyl-sn-glycero-3-phosphate + ADP + H(+)</text>
        <dbReference type="Rhea" id="RHEA:43308"/>
        <dbReference type="ChEBI" id="CHEBI:15378"/>
        <dbReference type="ChEBI" id="CHEBI:30616"/>
        <dbReference type="ChEBI" id="CHEBI:57518"/>
        <dbReference type="ChEBI" id="CHEBI:75542"/>
        <dbReference type="ChEBI" id="CHEBI:456216"/>
    </reaction>
    <physiologicalReaction direction="left-to-right" evidence="20">
        <dbReference type="Rhea" id="RHEA:43309"/>
    </physiologicalReaction>
</comment>
<keyword evidence="6" id="KW-0808">Transferase</keyword>
<keyword evidence="9" id="KW-0999">Mitochondrion inner membrane</keyword>
<evidence type="ECO:0000256" key="13">
    <source>
        <dbReference type="ARBA" id="ARBA00023136"/>
    </source>
</evidence>
<evidence type="ECO:0000256" key="20">
    <source>
        <dbReference type="ARBA" id="ARBA00024636"/>
    </source>
</evidence>
<dbReference type="GO" id="GO:0046512">
    <property type="term" value="P:sphingosine biosynthetic process"/>
    <property type="evidence" value="ECO:0007669"/>
    <property type="project" value="TreeGrafter"/>
</dbReference>
<evidence type="ECO:0000256" key="23">
    <source>
        <dbReference type="ARBA" id="ARBA00026098"/>
    </source>
</evidence>
<dbReference type="EMBL" id="JAIZAY010000015">
    <property type="protein sequence ID" value="KAJ8027978.1"/>
    <property type="molecule type" value="Genomic_DNA"/>
</dbReference>
<dbReference type="SMART" id="SM00046">
    <property type="entry name" value="DAGKc"/>
    <property type="match status" value="1"/>
</dbReference>
<evidence type="ECO:0000256" key="16">
    <source>
        <dbReference type="ARBA" id="ARBA00024483"/>
    </source>
</evidence>
<comment type="catalytic activity">
    <reaction evidence="29">
        <text>N-(hexanoyl)sphing-4-enine + ATP = N-hexanoylsphing-4-enine 1-phosphate + ADP + H(+)</text>
        <dbReference type="Rhea" id="RHEA:43312"/>
        <dbReference type="ChEBI" id="CHEBI:15378"/>
        <dbReference type="ChEBI" id="CHEBI:30616"/>
        <dbReference type="ChEBI" id="CHEBI:63867"/>
        <dbReference type="ChEBI" id="CHEBI:82959"/>
        <dbReference type="ChEBI" id="CHEBI:456216"/>
    </reaction>
    <physiologicalReaction direction="left-to-right" evidence="29">
        <dbReference type="Rhea" id="RHEA:43313"/>
    </physiologicalReaction>
</comment>
<dbReference type="Proteomes" id="UP001152320">
    <property type="component" value="Chromosome 15"/>
</dbReference>
<protein>
    <recommendedName>
        <fullName evidence="24">Acylglycerol kinase, mitochondrial</fullName>
        <ecNumber evidence="5">2.7.1.107</ecNumber>
        <ecNumber evidence="22">2.7.1.138</ecNumber>
        <ecNumber evidence="23">2.7.1.94</ecNumber>
    </recommendedName>
    <alternativeName>
        <fullName evidence="25">Multiple substrate lipid kinase</fullName>
    </alternativeName>
</protein>
<evidence type="ECO:0000256" key="18">
    <source>
        <dbReference type="ARBA" id="ARBA00024512"/>
    </source>
</evidence>
<comment type="catalytic activity">
    <reaction evidence="15">
        <text>a 1,2-diacyl-sn-glycerol + ATP = a 1,2-diacyl-sn-glycero-3-phosphate + ADP + H(+)</text>
        <dbReference type="Rhea" id="RHEA:10272"/>
        <dbReference type="ChEBI" id="CHEBI:15378"/>
        <dbReference type="ChEBI" id="CHEBI:17815"/>
        <dbReference type="ChEBI" id="CHEBI:30616"/>
        <dbReference type="ChEBI" id="CHEBI:58608"/>
        <dbReference type="ChEBI" id="CHEBI:456216"/>
        <dbReference type="EC" id="2.7.1.107"/>
    </reaction>
    <physiologicalReaction direction="left-to-right" evidence="15">
        <dbReference type="Rhea" id="RHEA:10273"/>
    </physiologicalReaction>
</comment>
<evidence type="ECO:0000256" key="7">
    <source>
        <dbReference type="ARBA" id="ARBA00022741"/>
    </source>
</evidence>
<evidence type="ECO:0000313" key="31">
    <source>
        <dbReference type="EMBL" id="KAJ8027978.1"/>
    </source>
</evidence>
<dbReference type="InterPro" id="IPR045579">
    <property type="entry name" value="AGK_C"/>
</dbReference>
<dbReference type="InterPro" id="IPR017438">
    <property type="entry name" value="ATP-NAD_kinase_N"/>
</dbReference>
<evidence type="ECO:0000256" key="15">
    <source>
        <dbReference type="ARBA" id="ARBA00023411"/>
    </source>
</evidence>
<dbReference type="SUPFAM" id="SSF111331">
    <property type="entry name" value="NAD kinase/diacylglycerol kinase-like"/>
    <property type="match status" value="1"/>
</dbReference>
<evidence type="ECO:0000256" key="28">
    <source>
        <dbReference type="ARBA" id="ARBA00048663"/>
    </source>
</evidence>
<dbReference type="GO" id="GO:0005758">
    <property type="term" value="C:mitochondrial intermembrane space"/>
    <property type="evidence" value="ECO:0007669"/>
    <property type="project" value="UniProtKB-SubCell"/>
</dbReference>
<dbReference type="EC" id="2.7.1.107" evidence="5"/>
<evidence type="ECO:0000256" key="12">
    <source>
        <dbReference type="ARBA" id="ARBA00023128"/>
    </source>
</evidence>
<evidence type="ECO:0000256" key="26">
    <source>
        <dbReference type="ARBA" id="ARBA00044480"/>
    </source>
</evidence>
<evidence type="ECO:0000256" key="21">
    <source>
        <dbReference type="ARBA" id="ARBA00025749"/>
    </source>
</evidence>
<dbReference type="GO" id="GO:0046513">
    <property type="term" value="P:ceramide biosynthetic process"/>
    <property type="evidence" value="ECO:0007669"/>
    <property type="project" value="TreeGrafter"/>
</dbReference>
<dbReference type="EC" id="2.7.1.94" evidence="23"/>
<dbReference type="PROSITE" id="PS50146">
    <property type="entry name" value="DAGK"/>
    <property type="match status" value="1"/>
</dbReference>
<evidence type="ECO:0000256" key="11">
    <source>
        <dbReference type="ARBA" id="ARBA00023098"/>
    </source>
</evidence>
<evidence type="ECO:0000256" key="9">
    <source>
        <dbReference type="ARBA" id="ARBA00022792"/>
    </source>
</evidence>
<evidence type="ECO:0000256" key="19">
    <source>
        <dbReference type="ARBA" id="ARBA00024556"/>
    </source>
</evidence>
<dbReference type="GO" id="GO:0001729">
    <property type="term" value="F:ceramide kinase activity"/>
    <property type="evidence" value="ECO:0007669"/>
    <property type="project" value="UniProtKB-EC"/>
</dbReference>